<name>A0AAE1B6K9_9GAST</name>
<protein>
    <submittedName>
        <fullName evidence="1">Uncharacterized protein</fullName>
    </submittedName>
</protein>
<gene>
    <name evidence="1" type="ORF">RRG08_017330</name>
</gene>
<proteinExistence type="predicted"/>
<evidence type="ECO:0000313" key="2">
    <source>
        <dbReference type="Proteomes" id="UP001283361"/>
    </source>
</evidence>
<dbReference type="EMBL" id="JAWDGP010000439">
    <property type="protein sequence ID" value="KAK3800573.1"/>
    <property type="molecule type" value="Genomic_DNA"/>
</dbReference>
<comment type="caution">
    <text evidence="1">The sequence shown here is derived from an EMBL/GenBank/DDBJ whole genome shotgun (WGS) entry which is preliminary data.</text>
</comment>
<reference evidence="1" key="1">
    <citation type="journal article" date="2023" name="G3 (Bethesda)">
        <title>A reference genome for the long-term kleptoplast-retaining sea slug Elysia crispata morphotype clarki.</title>
        <authorList>
            <person name="Eastman K.E."/>
            <person name="Pendleton A.L."/>
            <person name="Shaikh M.A."/>
            <person name="Suttiyut T."/>
            <person name="Ogas R."/>
            <person name="Tomko P."/>
            <person name="Gavelis G."/>
            <person name="Widhalm J.R."/>
            <person name="Wisecaver J.H."/>
        </authorList>
    </citation>
    <scope>NUCLEOTIDE SEQUENCE</scope>
    <source>
        <strain evidence="1">ECLA1</strain>
    </source>
</reference>
<evidence type="ECO:0000313" key="1">
    <source>
        <dbReference type="EMBL" id="KAK3800573.1"/>
    </source>
</evidence>
<sequence length="72" mass="8077">MPVGLDLVEMFVMQCVVASINFQPVSETEKNRFSFWVYLLTLTGEIAALSKNLSSATSNVKNITKYFSSNCY</sequence>
<dbReference type="AlphaFoldDB" id="A0AAE1B6K9"/>
<accession>A0AAE1B6K9</accession>
<organism evidence="1 2">
    <name type="scientific">Elysia crispata</name>
    <name type="common">lettuce slug</name>
    <dbReference type="NCBI Taxonomy" id="231223"/>
    <lineage>
        <taxon>Eukaryota</taxon>
        <taxon>Metazoa</taxon>
        <taxon>Spiralia</taxon>
        <taxon>Lophotrochozoa</taxon>
        <taxon>Mollusca</taxon>
        <taxon>Gastropoda</taxon>
        <taxon>Heterobranchia</taxon>
        <taxon>Euthyneura</taxon>
        <taxon>Panpulmonata</taxon>
        <taxon>Sacoglossa</taxon>
        <taxon>Placobranchoidea</taxon>
        <taxon>Plakobranchidae</taxon>
        <taxon>Elysia</taxon>
    </lineage>
</organism>
<keyword evidence="2" id="KW-1185">Reference proteome</keyword>
<dbReference type="Proteomes" id="UP001283361">
    <property type="component" value="Unassembled WGS sequence"/>
</dbReference>